<protein>
    <submittedName>
        <fullName evidence="1">Uncharacterized protein</fullName>
    </submittedName>
</protein>
<evidence type="ECO:0000313" key="1">
    <source>
        <dbReference type="EMBL" id="STY45524.1"/>
    </source>
</evidence>
<proteinExistence type="predicted"/>
<evidence type="ECO:0000313" key="2">
    <source>
        <dbReference type="Proteomes" id="UP000254879"/>
    </source>
</evidence>
<gene>
    <name evidence="1" type="ORF">NCTC10815_02904</name>
</gene>
<accession>A0A378MI90</accession>
<sequence length="93" mass="10726">MYLIPNKENLNSKFSVSYDQQYDILRVTNKTPAISDFIELNNKVYLVVDETLEEVIGAEVVGFLKSVDTLNKIENINFPNLRKTLISLYNQLI</sequence>
<name>A0A378MI90_LISGR</name>
<organism evidence="1 2">
    <name type="scientific">Listeria grayi</name>
    <name type="common">Listeria murrayi</name>
    <dbReference type="NCBI Taxonomy" id="1641"/>
    <lineage>
        <taxon>Bacteria</taxon>
        <taxon>Bacillati</taxon>
        <taxon>Bacillota</taxon>
        <taxon>Bacilli</taxon>
        <taxon>Bacillales</taxon>
        <taxon>Listeriaceae</taxon>
        <taxon>Listeria</taxon>
    </lineage>
</organism>
<reference evidence="1 2" key="1">
    <citation type="submission" date="2018-06" db="EMBL/GenBank/DDBJ databases">
        <authorList>
            <consortium name="Pathogen Informatics"/>
            <person name="Doyle S."/>
        </authorList>
    </citation>
    <scope>NUCLEOTIDE SEQUENCE [LARGE SCALE GENOMIC DNA]</scope>
    <source>
        <strain evidence="2">NCTC 10815</strain>
    </source>
</reference>
<dbReference type="RefSeq" id="WP_115346361.1">
    <property type="nucleotide sequence ID" value="NZ_UGPG01000001.1"/>
</dbReference>
<dbReference type="Proteomes" id="UP000254879">
    <property type="component" value="Unassembled WGS sequence"/>
</dbReference>
<dbReference type="AlphaFoldDB" id="A0A378MI90"/>
<dbReference type="EMBL" id="UGPG01000001">
    <property type="protein sequence ID" value="STY45524.1"/>
    <property type="molecule type" value="Genomic_DNA"/>
</dbReference>